<feature type="non-terminal residue" evidence="2">
    <location>
        <position position="101"/>
    </location>
</feature>
<comment type="caution">
    <text evidence="2">The sequence shown here is derived from an EMBL/GenBank/DDBJ whole genome shotgun (WGS) entry which is preliminary data.</text>
</comment>
<name>A0A0F8ZK01_9ZZZZ</name>
<evidence type="ECO:0000256" key="1">
    <source>
        <dbReference type="SAM" id="MobiDB-lite"/>
    </source>
</evidence>
<protein>
    <submittedName>
        <fullName evidence="2">Uncharacterized protein</fullName>
    </submittedName>
</protein>
<proteinExistence type="predicted"/>
<feature type="compositionally biased region" description="Pro residues" evidence="1">
    <location>
        <begin position="12"/>
        <end position="24"/>
    </location>
</feature>
<dbReference type="EMBL" id="LAZR01059937">
    <property type="protein sequence ID" value="KKK66739.1"/>
    <property type="molecule type" value="Genomic_DNA"/>
</dbReference>
<reference evidence="2" key="1">
    <citation type="journal article" date="2015" name="Nature">
        <title>Complex archaea that bridge the gap between prokaryotes and eukaryotes.</title>
        <authorList>
            <person name="Spang A."/>
            <person name="Saw J.H."/>
            <person name="Jorgensen S.L."/>
            <person name="Zaremba-Niedzwiedzka K."/>
            <person name="Martijn J."/>
            <person name="Lind A.E."/>
            <person name="van Eijk R."/>
            <person name="Schleper C."/>
            <person name="Guy L."/>
            <person name="Ettema T.J."/>
        </authorList>
    </citation>
    <scope>NUCLEOTIDE SEQUENCE</scope>
</reference>
<gene>
    <name evidence="2" type="ORF">LCGC14_2961040</name>
</gene>
<accession>A0A0F8ZK01</accession>
<feature type="region of interest" description="Disordered" evidence="1">
    <location>
        <begin position="1"/>
        <end position="27"/>
    </location>
</feature>
<sequence length="101" mass="11771">MDQPVDEAHLSYPPPDDQDPPPLPEVLLPEVLPPEEPQLPNTTYSFQLPTGNTPNAIRARIKILKEITERCYMLLARDLFECFQNRYYVKWGYDTFNDYVA</sequence>
<organism evidence="2">
    <name type="scientific">marine sediment metagenome</name>
    <dbReference type="NCBI Taxonomy" id="412755"/>
    <lineage>
        <taxon>unclassified sequences</taxon>
        <taxon>metagenomes</taxon>
        <taxon>ecological metagenomes</taxon>
    </lineage>
</organism>
<evidence type="ECO:0000313" key="2">
    <source>
        <dbReference type="EMBL" id="KKK66739.1"/>
    </source>
</evidence>
<dbReference type="AlphaFoldDB" id="A0A0F8ZK01"/>